<feature type="compositionally biased region" description="Basic and acidic residues" evidence="2">
    <location>
        <begin position="244"/>
        <end position="254"/>
    </location>
</feature>
<evidence type="ECO:0000313" key="4">
    <source>
        <dbReference type="EMBL" id="MBB4734659.1"/>
    </source>
</evidence>
<proteinExistence type="predicted"/>
<accession>A0A7W7M249</accession>
<dbReference type="Gene3D" id="2.30.30.100">
    <property type="match status" value="1"/>
</dbReference>
<protein>
    <submittedName>
        <fullName evidence="4">BirA family biotin operon repressor/biotin-[acetyl-CoA-carboxylase] ligase</fullName>
        <ecNumber evidence="4">6.3.4.15</ecNumber>
    </submittedName>
</protein>
<reference evidence="4 5" key="1">
    <citation type="submission" date="2020-08" db="EMBL/GenBank/DDBJ databases">
        <title>Sequencing the genomes of 1000 actinobacteria strains.</title>
        <authorList>
            <person name="Klenk H.-P."/>
        </authorList>
    </citation>
    <scope>NUCLEOTIDE SEQUENCE [LARGE SCALE GENOMIC DNA]</scope>
    <source>
        <strain evidence="4 5">DSM 23974</strain>
    </source>
</reference>
<dbReference type="InterPro" id="IPR004408">
    <property type="entry name" value="Biotin_CoA_COase_ligase"/>
</dbReference>
<dbReference type="GO" id="GO:0005737">
    <property type="term" value="C:cytoplasm"/>
    <property type="evidence" value="ECO:0007669"/>
    <property type="project" value="TreeGrafter"/>
</dbReference>
<evidence type="ECO:0000259" key="3">
    <source>
        <dbReference type="Pfam" id="PF03099"/>
    </source>
</evidence>
<dbReference type="RefSeq" id="WP_158495502.1">
    <property type="nucleotide sequence ID" value="NZ_JACHNA010000001.1"/>
</dbReference>
<dbReference type="Proteomes" id="UP000540191">
    <property type="component" value="Unassembled WGS sequence"/>
</dbReference>
<gene>
    <name evidence="4" type="ORF">HDA30_000167</name>
</gene>
<dbReference type="InterPro" id="IPR045864">
    <property type="entry name" value="aa-tRNA-synth_II/BPL/LPL"/>
</dbReference>
<dbReference type="PANTHER" id="PTHR12835">
    <property type="entry name" value="BIOTIN PROTEIN LIGASE"/>
    <property type="match status" value="1"/>
</dbReference>
<feature type="domain" description="BPL/LPL catalytic" evidence="3">
    <location>
        <begin position="9"/>
        <end position="125"/>
    </location>
</feature>
<dbReference type="EC" id="6.3.4.15" evidence="4"/>
<evidence type="ECO:0000313" key="5">
    <source>
        <dbReference type="Proteomes" id="UP000540191"/>
    </source>
</evidence>
<sequence>MTEMIWLDSVDSTQDEALRRLSEDPASLPHGTALATADQQAGRGRSGRVWTAPRGSGLALTLVLRPGELPRPVGHQHWSWVSLVASATLAGELEALGVPTHVKWPNDVLTTDGRKLCGVLAAVGPGDSLVLGMGVNLDHSAGAPVPTATAIADWAPRGQVPEAPELAERLRDAVLHALQDWAAALPEGPEPIDGTAAAVAGVVERISTLGRRVRAELPGGGSFEGEATGLGPGGTLKVTPTTGGRDDDHERMTGREISAADVVHLRGDVHRGGEDSPQRPPGE</sequence>
<evidence type="ECO:0000256" key="1">
    <source>
        <dbReference type="ARBA" id="ARBA00022598"/>
    </source>
</evidence>
<dbReference type="Gene3D" id="3.30.930.10">
    <property type="entry name" value="Bira Bifunctional Protein, Domain 2"/>
    <property type="match status" value="1"/>
</dbReference>
<keyword evidence="1 4" id="KW-0436">Ligase</keyword>
<comment type="caution">
    <text evidence="4">The sequence shown here is derived from an EMBL/GenBank/DDBJ whole genome shotgun (WGS) entry which is preliminary data.</text>
</comment>
<dbReference type="CDD" id="cd16442">
    <property type="entry name" value="BPL"/>
    <property type="match status" value="1"/>
</dbReference>
<feature type="compositionally biased region" description="Gly residues" evidence="2">
    <location>
        <begin position="218"/>
        <end position="234"/>
    </location>
</feature>
<dbReference type="SUPFAM" id="SSF55681">
    <property type="entry name" value="Class II aaRS and biotin synthetases"/>
    <property type="match status" value="1"/>
</dbReference>
<keyword evidence="5" id="KW-1185">Reference proteome</keyword>
<feature type="region of interest" description="Disordered" evidence="2">
    <location>
        <begin position="217"/>
        <end position="283"/>
    </location>
</feature>
<dbReference type="InterPro" id="IPR004143">
    <property type="entry name" value="BPL_LPL_catalytic"/>
</dbReference>
<name>A0A7W7M249_9MICC</name>
<dbReference type="AlphaFoldDB" id="A0A7W7M249"/>
<dbReference type="PANTHER" id="PTHR12835:SF5">
    <property type="entry name" value="BIOTIN--PROTEIN LIGASE"/>
    <property type="match status" value="1"/>
</dbReference>
<dbReference type="EMBL" id="JACHNA010000001">
    <property type="protein sequence ID" value="MBB4734659.1"/>
    <property type="molecule type" value="Genomic_DNA"/>
</dbReference>
<dbReference type="GO" id="GO:0004077">
    <property type="term" value="F:biotin--[biotin carboxyl-carrier protein] ligase activity"/>
    <property type="evidence" value="ECO:0007669"/>
    <property type="project" value="UniProtKB-EC"/>
</dbReference>
<dbReference type="NCBIfam" id="TIGR00121">
    <property type="entry name" value="birA_ligase"/>
    <property type="match status" value="1"/>
</dbReference>
<feature type="compositionally biased region" description="Basic and acidic residues" evidence="2">
    <location>
        <begin position="263"/>
        <end position="283"/>
    </location>
</feature>
<dbReference type="Pfam" id="PF03099">
    <property type="entry name" value="BPL_LplA_LipB"/>
    <property type="match status" value="1"/>
</dbReference>
<evidence type="ECO:0000256" key="2">
    <source>
        <dbReference type="SAM" id="MobiDB-lite"/>
    </source>
</evidence>
<organism evidence="4 5">
    <name type="scientific">Micrococcus cohnii</name>
    <dbReference type="NCBI Taxonomy" id="993416"/>
    <lineage>
        <taxon>Bacteria</taxon>
        <taxon>Bacillati</taxon>
        <taxon>Actinomycetota</taxon>
        <taxon>Actinomycetes</taxon>
        <taxon>Micrococcales</taxon>
        <taxon>Micrococcaceae</taxon>
        <taxon>Micrococcus</taxon>
    </lineage>
</organism>